<keyword evidence="1" id="KW-0863">Zinc-finger</keyword>
<dbReference type="InterPro" id="IPR001841">
    <property type="entry name" value="Znf_RING"/>
</dbReference>
<reference evidence="6" key="1">
    <citation type="submission" date="2022-11" db="UniProtKB">
        <authorList>
            <consortium name="WormBaseParasite"/>
        </authorList>
    </citation>
    <scope>IDENTIFICATION</scope>
</reference>
<evidence type="ECO:0000313" key="5">
    <source>
        <dbReference type="Proteomes" id="UP000887563"/>
    </source>
</evidence>
<accession>A0A914NUQ1</accession>
<protein>
    <recommendedName>
        <fullName evidence="4">RING-type domain-containing protein</fullName>
    </recommendedName>
</protein>
<evidence type="ECO:0000259" key="4">
    <source>
        <dbReference type="Pfam" id="PF13923"/>
    </source>
</evidence>
<feature type="domain" description="RING-type" evidence="4">
    <location>
        <begin position="53"/>
        <end position="85"/>
    </location>
</feature>
<name>A0A914NUQ1_MELIC</name>
<evidence type="ECO:0000256" key="3">
    <source>
        <dbReference type="SAM" id="MobiDB-lite"/>
    </source>
</evidence>
<dbReference type="Pfam" id="PF13923">
    <property type="entry name" value="zf-C3HC4_2"/>
    <property type="match status" value="1"/>
</dbReference>
<dbReference type="AlphaFoldDB" id="A0A914NUQ1"/>
<keyword evidence="2" id="KW-0862">Zinc</keyword>
<sequence>MECEDDIINPDFNSYDNEETNYDEVRSPHKQLVNSGGIKMPVLVKKLGPSLTCPICLDLLRNTTVTECLHRFCADSSMSNMSKENCLKKKSPFRSKY</sequence>
<dbReference type="WBParaSite" id="Minc3s10858g44419">
    <property type="protein sequence ID" value="Minc3s10858g44419"/>
    <property type="gene ID" value="Minc3s10858g44419"/>
</dbReference>
<keyword evidence="1" id="KW-0479">Metal-binding</keyword>
<evidence type="ECO:0000256" key="1">
    <source>
        <dbReference type="ARBA" id="ARBA00022771"/>
    </source>
</evidence>
<feature type="region of interest" description="Disordered" evidence="3">
    <location>
        <begin position="1"/>
        <end position="24"/>
    </location>
</feature>
<evidence type="ECO:0000256" key="2">
    <source>
        <dbReference type="ARBA" id="ARBA00022833"/>
    </source>
</evidence>
<dbReference type="SUPFAM" id="SSF57850">
    <property type="entry name" value="RING/U-box"/>
    <property type="match status" value="1"/>
</dbReference>
<dbReference type="Gene3D" id="3.30.40.10">
    <property type="entry name" value="Zinc/RING finger domain, C3HC4 (zinc finger)"/>
    <property type="match status" value="1"/>
</dbReference>
<proteinExistence type="predicted"/>
<evidence type="ECO:0000313" key="6">
    <source>
        <dbReference type="WBParaSite" id="Minc3s10858g44419"/>
    </source>
</evidence>
<dbReference type="Proteomes" id="UP000887563">
    <property type="component" value="Unplaced"/>
</dbReference>
<keyword evidence="5" id="KW-1185">Reference proteome</keyword>
<organism evidence="5 6">
    <name type="scientific">Meloidogyne incognita</name>
    <name type="common">Southern root-knot nematode worm</name>
    <name type="synonym">Oxyuris incognita</name>
    <dbReference type="NCBI Taxonomy" id="6306"/>
    <lineage>
        <taxon>Eukaryota</taxon>
        <taxon>Metazoa</taxon>
        <taxon>Ecdysozoa</taxon>
        <taxon>Nematoda</taxon>
        <taxon>Chromadorea</taxon>
        <taxon>Rhabditida</taxon>
        <taxon>Tylenchina</taxon>
        <taxon>Tylenchomorpha</taxon>
        <taxon>Tylenchoidea</taxon>
        <taxon>Meloidogynidae</taxon>
        <taxon>Meloidogyninae</taxon>
        <taxon>Meloidogyne</taxon>
        <taxon>Meloidogyne incognita group</taxon>
    </lineage>
</organism>
<dbReference type="InterPro" id="IPR013083">
    <property type="entry name" value="Znf_RING/FYVE/PHD"/>
</dbReference>